<keyword evidence="2" id="KW-0436">Ligase</keyword>
<dbReference type="GO" id="GO:0016874">
    <property type="term" value="F:ligase activity"/>
    <property type="evidence" value="ECO:0007669"/>
    <property type="project" value="UniProtKB-KW"/>
</dbReference>
<gene>
    <name evidence="2" type="ORF">E2493_00770</name>
</gene>
<dbReference type="Pfam" id="PF09414">
    <property type="entry name" value="RNA_ligase"/>
    <property type="match status" value="1"/>
</dbReference>
<proteinExistence type="predicted"/>
<keyword evidence="3" id="KW-1185">Reference proteome</keyword>
<dbReference type="InterPro" id="IPR021122">
    <property type="entry name" value="RNA_ligase_dom_REL/Rnl2"/>
</dbReference>
<dbReference type="PANTHER" id="PTHR43883:SF1">
    <property type="entry name" value="GLUCONOKINASE"/>
    <property type="match status" value="1"/>
</dbReference>
<dbReference type="AlphaFoldDB" id="A0A4Y8ZW78"/>
<protein>
    <submittedName>
        <fullName evidence="2">2'-5' RNA ligase</fullName>
    </submittedName>
</protein>
<dbReference type="OrthoDB" id="255834at2"/>
<feature type="domain" description="RNA ligase" evidence="1">
    <location>
        <begin position="38"/>
        <end position="200"/>
    </location>
</feature>
<organism evidence="2 3">
    <name type="scientific">Sphingomonas parva</name>
    <dbReference type="NCBI Taxonomy" id="2555898"/>
    <lineage>
        <taxon>Bacteria</taxon>
        <taxon>Pseudomonadati</taxon>
        <taxon>Pseudomonadota</taxon>
        <taxon>Alphaproteobacteria</taxon>
        <taxon>Sphingomonadales</taxon>
        <taxon>Sphingomonadaceae</taxon>
        <taxon>Sphingomonas</taxon>
    </lineage>
</organism>
<reference evidence="2 3" key="1">
    <citation type="submission" date="2019-03" db="EMBL/GenBank/DDBJ databases">
        <title>Genome sequence of Sphingomonas sp. 17J27-24.</title>
        <authorList>
            <person name="Kim M."/>
            <person name="Maeng S."/>
            <person name="Sathiyaraj S."/>
        </authorList>
    </citation>
    <scope>NUCLEOTIDE SEQUENCE [LARGE SCALE GENOMIC DNA]</scope>
    <source>
        <strain evidence="2 3">17J27-24</strain>
    </source>
</reference>
<accession>A0A4Y8ZW78</accession>
<dbReference type="Proteomes" id="UP000298213">
    <property type="component" value="Unassembled WGS sequence"/>
</dbReference>
<sequence>MSASHDLKYPRTYHLPCSPGLQSDDKRLPSMAPFVGRRVIVTEKMDGEGTTLTPIKTYPRSPDGRSHSSRDWIKAYHARKAHDIPSGWRISGEYLYARHSLAYTQALGNALPSYFLGFGVWDPVNRLLGWDETLEMFDLLDIMPVPVLHDGPYEDGLIDRLAAAIDPQRQEGFVVRVADPIPYPEGPGNAGRFFTSVAKYVRRDHVATDSHWMEGPVVPNELKEGVSCVP</sequence>
<dbReference type="PANTHER" id="PTHR43883">
    <property type="entry name" value="SLR0207 PROTEIN"/>
    <property type="match status" value="1"/>
</dbReference>
<evidence type="ECO:0000313" key="3">
    <source>
        <dbReference type="Proteomes" id="UP000298213"/>
    </source>
</evidence>
<dbReference type="InterPro" id="IPR052732">
    <property type="entry name" value="Cell-binding_unc_protein"/>
</dbReference>
<dbReference type="EMBL" id="SPDV01000001">
    <property type="protein sequence ID" value="TFI60278.1"/>
    <property type="molecule type" value="Genomic_DNA"/>
</dbReference>
<evidence type="ECO:0000259" key="1">
    <source>
        <dbReference type="Pfam" id="PF09414"/>
    </source>
</evidence>
<name>A0A4Y8ZW78_9SPHN</name>
<dbReference type="RefSeq" id="WP_135082720.1">
    <property type="nucleotide sequence ID" value="NZ_SPDV01000001.1"/>
</dbReference>
<comment type="caution">
    <text evidence="2">The sequence shown here is derived from an EMBL/GenBank/DDBJ whole genome shotgun (WGS) entry which is preliminary data.</text>
</comment>
<dbReference type="SUPFAM" id="SSF56091">
    <property type="entry name" value="DNA ligase/mRNA capping enzyme, catalytic domain"/>
    <property type="match status" value="1"/>
</dbReference>
<evidence type="ECO:0000313" key="2">
    <source>
        <dbReference type="EMBL" id="TFI60278.1"/>
    </source>
</evidence>